<feature type="region of interest" description="Disordered" evidence="1">
    <location>
        <begin position="210"/>
        <end position="231"/>
    </location>
</feature>
<feature type="region of interest" description="Disordered" evidence="1">
    <location>
        <begin position="100"/>
        <end position="178"/>
    </location>
</feature>
<feature type="compositionally biased region" description="Basic and acidic residues" evidence="1">
    <location>
        <begin position="29"/>
        <end position="47"/>
    </location>
</feature>
<dbReference type="EMBL" id="JBGBZN010000002">
    <property type="protein sequence ID" value="MEY9471072.1"/>
    <property type="molecule type" value="Genomic_DNA"/>
</dbReference>
<organism evidence="2 3">
    <name type="scientific">Bradyrhizobium yuanmingense</name>
    <dbReference type="NCBI Taxonomy" id="108015"/>
    <lineage>
        <taxon>Bacteria</taxon>
        <taxon>Pseudomonadati</taxon>
        <taxon>Pseudomonadota</taxon>
        <taxon>Alphaproteobacteria</taxon>
        <taxon>Hyphomicrobiales</taxon>
        <taxon>Nitrobacteraceae</taxon>
        <taxon>Bradyrhizobium</taxon>
    </lineage>
</organism>
<feature type="compositionally biased region" description="Basic residues" evidence="1">
    <location>
        <begin position="137"/>
        <end position="152"/>
    </location>
</feature>
<feature type="region of interest" description="Disordered" evidence="1">
    <location>
        <begin position="1"/>
        <end position="67"/>
    </location>
</feature>
<dbReference type="Proteomes" id="UP001565474">
    <property type="component" value="Unassembled WGS sequence"/>
</dbReference>
<gene>
    <name evidence="2" type="ORF">ABH992_003471</name>
</gene>
<feature type="compositionally biased region" description="Polar residues" evidence="1">
    <location>
        <begin position="122"/>
        <end position="131"/>
    </location>
</feature>
<reference evidence="2 3" key="1">
    <citation type="submission" date="2024-07" db="EMBL/GenBank/DDBJ databases">
        <title>Genomic Encyclopedia of Type Strains, Phase V (KMG-V): Genome sequencing to study the core and pangenomes of soil and plant-associated prokaryotes.</title>
        <authorList>
            <person name="Whitman W."/>
        </authorList>
    </citation>
    <scope>NUCLEOTIDE SEQUENCE [LARGE SCALE GENOMIC DNA]</scope>
    <source>
        <strain evidence="2 3">USDA 222</strain>
    </source>
</reference>
<name>A0ABV4GGK3_9BRAD</name>
<keyword evidence="3" id="KW-1185">Reference proteome</keyword>
<protein>
    <submittedName>
        <fullName evidence="2">Uncharacterized protein</fullName>
    </submittedName>
</protein>
<accession>A0ABV4GGK3</accession>
<evidence type="ECO:0000313" key="3">
    <source>
        <dbReference type="Proteomes" id="UP001565474"/>
    </source>
</evidence>
<comment type="caution">
    <text evidence="2">The sequence shown here is derived from an EMBL/GenBank/DDBJ whole genome shotgun (WGS) entry which is preliminary data.</text>
</comment>
<sequence length="254" mass="28010">MPKSHRSRDAGSARRCGSGGQTQPGRLVRRPEHGPHGDRDQGGGHEGPEDESFSHQANPSVQAARPRAASAILHRKERRFYETVHRAKTADAVANQCAANALNRHVPRKRSRRQARHGRQAWRSSRPAQTSAAPARGRARCGCRGKAPHRPNRSGGAADQTKIVPCRRPRGRPRAGNGGIALPLARGVREGKGRLARVLDLLEHRLVADHQRHHGRHHRQPPRRRIRRSAGGSTIDVSFSYLAEPVRITSCCRA</sequence>
<proteinExistence type="predicted"/>
<feature type="compositionally biased region" description="Basic residues" evidence="1">
    <location>
        <begin position="105"/>
        <end position="120"/>
    </location>
</feature>
<evidence type="ECO:0000313" key="2">
    <source>
        <dbReference type="EMBL" id="MEY9471072.1"/>
    </source>
</evidence>
<evidence type="ECO:0000256" key="1">
    <source>
        <dbReference type="SAM" id="MobiDB-lite"/>
    </source>
</evidence>
<feature type="compositionally biased region" description="Basic residues" evidence="1">
    <location>
        <begin position="211"/>
        <end position="228"/>
    </location>
</feature>